<name>A0A3P1BJF9_9BACT</name>
<proteinExistence type="predicted"/>
<feature type="signal peptide" evidence="1">
    <location>
        <begin position="1"/>
        <end position="22"/>
    </location>
</feature>
<keyword evidence="3" id="KW-1185">Reference proteome</keyword>
<evidence type="ECO:0000313" key="3">
    <source>
        <dbReference type="Proteomes" id="UP000271925"/>
    </source>
</evidence>
<dbReference type="Proteomes" id="UP000271925">
    <property type="component" value="Unassembled WGS sequence"/>
</dbReference>
<dbReference type="EMBL" id="RQJO01000010">
    <property type="protein sequence ID" value="RRB01145.1"/>
    <property type="molecule type" value="Genomic_DNA"/>
</dbReference>
<evidence type="ECO:0000256" key="1">
    <source>
        <dbReference type="SAM" id="SignalP"/>
    </source>
</evidence>
<accession>A0A3P1BJF9</accession>
<feature type="chain" id="PRO_5017992600" evidence="1">
    <location>
        <begin position="23"/>
        <end position="270"/>
    </location>
</feature>
<sequence length="270" mass="31702">MKTHLFISLLSGLFLIASPSQAQRSYRPLKSVKAYVKIASRVVNYAGKQYASVYPELRQPAQDSTAVLMQRYHRRFEYILQNKTQFNDLADWYPDTVRMNAVYTHRLEASKSFLMYLNQLLKPLITPARGRPITYRTDELMLVASRFFLCDQVRPDTTVSWHVCIGLNGMKEANWPNDYTLLEAFCFEAIFDKMFSKNPEDTRYMNQFLKAVDESTQKRKPFMTGKVHLLEQVRRDVFRAMQSDRILQTHLLSYYHQHAATLPFRILEGF</sequence>
<reference evidence="2 3" key="1">
    <citation type="submission" date="2018-11" db="EMBL/GenBank/DDBJ databases">
        <authorList>
            <person name="Zhou Z."/>
            <person name="Wang G."/>
        </authorList>
    </citation>
    <scope>NUCLEOTIDE SEQUENCE [LARGE SCALE GENOMIC DNA]</scope>
    <source>
        <strain evidence="2 3">KCTC52004</strain>
    </source>
</reference>
<organism evidence="2 3">
    <name type="scientific">Larkinella rosea</name>
    <dbReference type="NCBI Taxonomy" id="2025312"/>
    <lineage>
        <taxon>Bacteria</taxon>
        <taxon>Pseudomonadati</taxon>
        <taxon>Bacteroidota</taxon>
        <taxon>Cytophagia</taxon>
        <taxon>Cytophagales</taxon>
        <taxon>Spirosomataceae</taxon>
        <taxon>Larkinella</taxon>
    </lineage>
</organism>
<gene>
    <name evidence="2" type="ORF">EHT25_23510</name>
</gene>
<keyword evidence="1" id="KW-0732">Signal</keyword>
<comment type="caution">
    <text evidence="2">The sequence shown here is derived from an EMBL/GenBank/DDBJ whole genome shotgun (WGS) entry which is preliminary data.</text>
</comment>
<dbReference type="RefSeq" id="WP_124877607.1">
    <property type="nucleotide sequence ID" value="NZ_RQJO01000010.1"/>
</dbReference>
<dbReference type="AlphaFoldDB" id="A0A3P1BJF9"/>
<evidence type="ECO:0000313" key="2">
    <source>
        <dbReference type="EMBL" id="RRB01145.1"/>
    </source>
</evidence>
<protein>
    <submittedName>
        <fullName evidence="2">Uncharacterized protein</fullName>
    </submittedName>
</protein>